<reference evidence="1 2" key="1">
    <citation type="journal article" date="2024" name="Science">
        <title>Giant polyketide synthase enzymes in the biosynthesis of giant marine polyether toxins.</title>
        <authorList>
            <person name="Fallon T.R."/>
            <person name="Shende V.V."/>
            <person name="Wierzbicki I.H."/>
            <person name="Pendleton A.L."/>
            <person name="Watervoot N.F."/>
            <person name="Auber R.P."/>
            <person name="Gonzalez D.J."/>
            <person name="Wisecaver J.H."/>
            <person name="Moore B.S."/>
        </authorList>
    </citation>
    <scope>NUCLEOTIDE SEQUENCE [LARGE SCALE GENOMIC DNA]</scope>
    <source>
        <strain evidence="1 2">12B1</strain>
    </source>
</reference>
<dbReference type="Proteomes" id="UP001515480">
    <property type="component" value="Unassembled WGS sequence"/>
</dbReference>
<name>A0AB34J915_PRYPA</name>
<dbReference type="AlphaFoldDB" id="A0AB34J915"/>
<keyword evidence="2" id="KW-1185">Reference proteome</keyword>
<organism evidence="1 2">
    <name type="scientific">Prymnesium parvum</name>
    <name type="common">Toxic golden alga</name>
    <dbReference type="NCBI Taxonomy" id="97485"/>
    <lineage>
        <taxon>Eukaryota</taxon>
        <taxon>Haptista</taxon>
        <taxon>Haptophyta</taxon>
        <taxon>Prymnesiophyceae</taxon>
        <taxon>Prymnesiales</taxon>
        <taxon>Prymnesiaceae</taxon>
        <taxon>Prymnesium</taxon>
    </lineage>
</organism>
<evidence type="ECO:0000313" key="2">
    <source>
        <dbReference type="Proteomes" id="UP001515480"/>
    </source>
</evidence>
<dbReference type="EMBL" id="JBGBPQ010000011">
    <property type="protein sequence ID" value="KAL1515764.1"/>
    <property type="molecule type" value="Genomic_DNA"/>
</dbReference>
<sequence>MNTATAQATAGGAPPAAPAPVVTRLGVDSAATRLTRLATPGHALSPDEWAVPRDCPVIPSLKYLGWRAPSSGGPAFLPVSEVQGVCISACTFRLTDNDSLLVLRNANLIEHLLSPAACSGILHELHDARVFEATYESEADFFAAVQDSTLVNRNTLLFSPTWLESAEPFDTPAMAGRAAVAARRGAQAAPAVPATPSNSGPADLKFLHTYCSVRVQRCRRRPRALSHPHRLTTRAPRPASGVCATNFLARCVGSLSTTTVRLRAAPQRPASASSGSGVLRVTRDRWSGFADTTGRDSKPL</sequence>
<accession>A0AB34J915</accession>
<proteinExistence type="predicted"/>
<gene>
    <name evidence="1" type="ORF">AB1Y20_002380</name>
</gene>
<comment type="caution">
    <text evidence="1">The sequence shown here is derived from an EMBL/GenBank/DDBJ whole genome shotgun (WGS) entry which is preliminary data.</text>
</comment>
<evidence type="ECO:0000313" key="1">
    <source>
        <dbReference type="EMBL" id="KAL1515764.1"/>
    </source>
</evidence>
<protein>
    <submittedName>
        <fullName evidence="1">Uncharacterized protein</fullName>
    </submittedName>
</protein>